<feature type="transmembrane region" description="Helical" evidence="2">
    <location>
        <begin position="124"/>
        <end position="144"/>
    </location>
</feature>
<evidence type="ECO:0000259" key="3">
    <source>
        <dbReference type="Pfam" id="PF14219"/>
    </source>
</evidence>
<name>A0A9X2YSG9_9MYCO</name>
<evidence type="ECO:0000256" key="2">
    <source>
        <dbReference type="SAM" id="Phobius"/>
    </source>
</evidence>
<organism evidence="4 5">
    <name type="scientific">[Mycobacterium] manitobense</name>
    <dbReference type="NCBI Taxonomy" id="190147"/>
    <lineage>
        <taxon>Bacteria</taxon>
        <taxon>Bacillati</taxon>
        <taxon>Actinomycetota</taxon>
        <taxon>Actinomycetes</taxon>
        <taxon>Mycobacteriales</taxon>
        <taxon>Mycobacteriaceae</taxon>
        <taxon>Mycolicibacterium</taxon>
    </lineage>
</organism>
<reference evidence="4" key="1">
    <citation type="submission" date="2020-07" db="EMBL/GenBank/DDBJ databases">
        <authorList>
            <person name="Pettersson B.M.F."/>
            <person name="Behra P.R.K."/>
            <person name="Ramesh M."/>
            <person name="Das S."/>
            <person name="Dasgupta S."/>
            <person name="Kirsebom L.A."/>
        </authorList>
    </citation>
    <scope>NUCLEOTIDE SEQUENCE</scope>
    <source>
        <strain evidence="4">DSM 44615</strain>
    </source>
</reference>
<protein>
    <submittedName>
        <fullName evidence="4">DUF4328 domain-containing protein</fullName>
    </submittedName>
</protein>
<keyword evidence="5" id="KW-1185">Reference proteome</keyword>
<dbReference type="Pfam" id="PF14219">
    <property type="entry name" value="DUF4328"/>
    <property type="match status" value="1"/>
</dbReference>
<dbReference type="AlphaFoldDB" id="A0A9X2YSG9"/>
<accession>A0A9X2YSG9</accession>
<feature type="compositionally biased region" description="Basic and acidic residues" evidence="1">
    <location>
        <begin position="321"/>
        <end position="335"/>
    </location>
</feature>
<evidence type="ECO:0000313" key="4">
    <source>
        <dbReference type="EMBL" id="MCV7173510.1"/>
    </source>
</evidence>
<reference evidence="4" key="2">
    <citation type="journal article" date="2022" name="BMC Genomics">
        <title>Comparative genome analysis of mycobacteria focusing on tRNA and non-coding RNA.</title>
        <authorList>
            <person name="Behra P.R.K."/>
            <person name="Pettersson B.M.F."/>
            <person name="Ramesh M."/>
            <person name="Das S."/>
            <person name="Dasgupta S."/>
            <person name="Kirsebom L.A."/>
        </authorList>
    </citation>
    <scope>NUCLEOTIDE SEQUENCE</scope>
    <source>
        <strain evidence="4">DSM 44615</strain>
    </source>
</reference>
<feature type="transmembrane region" description="Helical" evidence="2">
    <location>
        <begin position="279"/>
        <end position="299"/>
    </location>
</feature>
<evidence type="ECO:0000313" key="5">
    <source>
        <dbReference type="Proteomes" id="UP001140293"/>
    </source>
</evidence>
<feature type="domain" description="DUF4328" evidence="3">
    <location>
        <begin position="151"/>
        <end position="300"/>
    </location>
</feature>
<dbReference type="InterPro" id="IPR025565">
    <property type="entry name" value="DUF4328"/>
</dbReference>
<evidence type="ECO:0000256" key="1">
    <source>
        <dbReference type="SAM" id="MobiDB-lite"/>
    </source>
</evidence>
<feature type="transmembrane region" description="Helical" evidence="2">
    <location>
        <begin position="245"/>
        <end position="267"/>
    </location>
</feature>
<dbReference type="Proteomes" id="UP001140293">
    <property type="component" value="Unassembled WGS sequence"/>
</dbReference>
<proteinExistence type="predicted"/>
<dbReference type="EMBL" id="JACKSJ010000244">
    <property type="protein sequence ID" value="MCV7173510.1"/>
    <property type="molecule type" value="Genomic_DNA"/>
</dbReference>
<feature type="region of interest" description="Disordered" evidence="1">
    <location>
        <begin position="321"/>
        <end position="343"/>
    </location>
</feature>
<keyword evidence="2" id="KW-0472">Membrane</keyword>
<keyword evidence="2" id="KW-0812">Transmembrane</keyword>
<keyword evidence="2" id="KW-1133">Transmembrane helix</keyword>
<dbReference type="RefSeq" id="WP_264015681.1">
    <property type="nucleotide sequence ID" value="NZ_JACKSJ010000244.1"/>
</dbReference>
<feature type="region of interest" description="Disordered" evidence="1">
    <location>
        <begin position="32"/>
        <end position="61"/>
    </location>
</feature>
<sequence length="343" mass="38242">MIQVCSRCGTRWNVRDRQRQWCPRCQGTLLAPSGPAPGSEWSAQPSEAAARPGGQAPPKIPPGYRWIAVRPGAPPQQRRRRGPLGPTPRYTTIPPWGLVEYFPPDEQQDERTHAGPSVRAVRRLLTATTIAFGVAAFMLLMRYVLLLVNRGMLLNPWLADGVTWLGIVAAVVAFFLLLALAIVLSNWLIARRAAAFAHRGQTDPRPAWALRWGCLLPFVNLVWAPVFVYELARIESRVSLMRRPLLVWTILWMLCTILSVAAFATSFPDTPQGVADNTVTTTVAYLLSVAVLLLTRRIYLGFERAPVERAARRWVLVPDDRTAQSDARPEEERIPESAVAVET</sequence>
<gene>
    <name evidence="4" type="ORF">H7I41_26665</name>
</gene>
<feature type="transmembrane region" description="Helical" evidence="2">
    <location>
        <begin position="164"/>
        <end position="189"/>
    </location>
</feature>
<comment type="caution">
    <text evidence="4">The sequence shown here is derived from an EMBL/GenBank/DDBJ whole genome shotgun (WGS) entry which is preliminary data.</text>
</comment>
<feature type="region of interest" description="Disordered" evidence="1">
    <location>
        <begin position="70"/>
        <end position="89"/>
    </location>
</feature>